<dbReference type="InterPro" id="IPR045087">
    <property type="entry name" value="Cu-oxidase_fam"/>
</dbReference>
<dbReference type="HOGENOM" id="CLU_034286_0_0_6"/>
<dbReference type="Gene3D" id="2.60.40.420">
    <property type="entry name" value="Cupredoxins - blue copper proteins"/>
    <property type="match status" value="2"/>
</dbReference>
<organism evidence="6 7">
    <name type="scientific">Nitrosococcus watsoni (strain C-113)</name>
    <dbReference type="NCBI Taxonomy" id="105559"/>
    <lineage>
        <taxon>Bacteria</taxon>
        <taxon>Pseudomonadati</taxon>
        <taxon>Pseudomonadota</taxon>
        <taxon>Gammaproteobacteria</taxon>
        <taxon>Chromatiales</taxon>
        <taxon>Chromatiaceae</taxon>
        <taxon>Nitrosococcus</taxon>
    </lineage>
</organism>
<evidence type="ECO:0000313" key="6">
    <source>
        <dbReference type="EMBL" id="ADJ27584.1"/>
    </source>
</evidence>
<dbReference type="SUPFAM" id="SSF49503">
    <property type="entry name" value="Cupredoxins"/>
    <property type="match status" value="2"/>
</dbReference>
<keyword evidence="3" id="KW-1133">Transmembrane helix</keyword>
<dbReference type="GO" id="GO:0005507">
    <property type="term" value="F:copper ion binding"/>
    <property type="evidence" value="ECO:0007669"/>
    <property type="project" value="InterPro"/>
</dbReference>
<dbReference type="eggNOG" id="COG2132">
    <property type="taxonomic scope" value="Bacteria"/>
</dbReference>
<dbReference type="PROSITE" id="PS00080">
    <property type="entry name" value="MULTICOPPER_OXIDASE2"/>
    <property type="match status" value="1"/>
</dbReference>
<name>D8KB50_NITWC</name>
<keyword evidence="2" id="KW-0560">Oxidoreductase</keyword>
<keyword evidence="3" id="KW-0472">Membrane</keyword>
<keyword evidence="3" id="KW-0812">Transmembrane</keyword>
<gene>
    <name evidence="6" type="ordered locus">Nwat_0628</name>
</gene>
<dbReference type="OrthoDB" id="9757546at2"/>
<sequence length="561" mass="62025">MQMMNIRQAFFAVVIGLGSLVLLFPSIVRSAPYQKPPAAESFNLAELEIEPMCPDVDPVWRERQVIEGITVEASPLCDPDNPADIATFVKGANNVSHDTIMETQLAMDVVTKGEDRDGDGDPDVIHVRLEVAELNGFSPDTPEPIPAYSIAPGVQPGFWVFAPKTQGMSTLNFESLQANAYLRAPSPVIRVEQGDTIKITLENTHYLPHTIHFHGVDHPFVTAAGEGNDGVPQTSELPLMPGESRTYEMTPRHAGTMLYHCHVQPHAHIGMGLVGLMVVEENRPNNWVQTLNVGGGHVRYPSVAVKETYDREYDLLYQSVDKTLADKIKIANDARLIAKGINRDYNITENPSNYFLLNGRSFPYTLRESLIVVKPNELVKIRMGNAGQDPAYIHSHGHKMTITAYDGAPHNPEAWITRDVYELGPAQRIDLALNTTIDGLHSYGEGIWLFHDHTERAVTTDGMNPGGDVSSIVYESFLGEEGMPLGRGVDLKPYFSKEFYQKEVPVWANFDQENLFGEISKVPAQLSIQPALLAFGVGLLLGGIVIGIRSIMILKRRSKEV</sequence>
<dbReference type="Proteomes" id="UP000000393">
    <property type="component" value="Chromosome"/>
</dbReference>
<dbReference type="Pfam" id="PF07732">
    <property type="entry name" value="Cu-oxidase_3"/>
    <property type="match status" value="1"/>
</dbReference>
<dbReference type="Pfam" id="PF07731">
    <property type="entry name" value="Cu-oxidase_2"/>
    <property type="match status" value="1"/>
</dbReference>
<proteinExistence type="predicted"/>
<feature type="domain" description="Plastocyanin-like" evidence="4">
    <location>
        <begin position="345"/>
        <end position="455"/>
    </location>
</feature>
<evidence type="ECO:0000256" key="1">
    <source>
        <dbReference type="ARBA" id="ARBA00022723"/>
    </source>
</evidence>
<dbReference type="PANTHER" id="PTHR11709">
    <property type="entry name" value="MULTI-COPPER OXIDASE"/>
    <property type="match status" value="1"/>
</dbReference>
<evidence type="ECO:0000256" key="3">
    <source>
        <dbReference type="SAM" id="Phobius"/>
    </source>
</evidence>
<dbReference type="KEGG" id="nwa:Nwat_0628"/>
<protein>
    <submittedName>
        <fullName evidence="6">Multicopper oxidase type 3</fullName>
    </submittedName>
</protein>
<keyword evidence="7" id="KW-1185">Reference proteome</keyword>
<accession>D8KB50</accession>
<dbReference type="AlphaFoldDB" id="D8KB50"/>
<dbReference type="InterPro" id="IPR011706">
    <property type="entry name" value="Cu-oxidase_C"/>
</dbReference>
<dbReference type="GO" id="GO:0016491">
    <property type="term" value="F:oxidoreductase activity"/>
    <property type="evidence" value="ECO:0007669"/>
    <property type="project" value="UniProtKB-KW"/>
</dbReference>
<dbReference type="STRING" id="105559.Nwat_0628"/>
<dbReference type="InterPro" id="IPR011707">
    <property type="entry name" value="Cu-oxidase-like_N"/>
</dbReference>
<feature type="transmembrane region" description="Helical" evidence="3">
    <location>
        <begin position="531"/>
        <end position="554"/>
    </location>
</feature>
<evidence type="ECO:0000259" key="4">
    <source>
        <dbReference type="Pfam" id="PF07731"/>
    </source>
</evidence>
<evidence type="ECO:0000256" key="2">
    <source>
        <dbReference type="ARBA" id="ARBA00023002"/>
    </source>
</evidence>
<reference evidence="6 7" key="1">
    <citation type="submission" date="2010-06" db="EMBL/GenBank/DDBJ databases">
        <title>Complete sequence of chromosome of Nitrosococcus watsoni C-113.</title>
        <authorList>
            <consortium name="US DOE Joint Genome Institute"/>
            <person name="Lucas S."/>
            <person name="Copeland A."/>
            <person name="Lapidus A."/>
            <person name="Cheng J.-F."/>
            <person name="Bruce D."/>
            <person name="Goodwin L."/>
            <person name="Pitluck S."/>
            <person name="Malfatti S.A."/>
            <person name="Chain P.S.G."/>
            <person name="Land M."/>
            <person name="Hauser L."/>
            <person name="Kyrpides N."/>
            <person name="Ivanova N."/>
            <person name="Cambell M.A."/>
            <person name="Heidelberg J.F."/>
            <person name="Klotz M.G."/>
            <person name="Woyke T."/>
        </authorList>
    </citation>
    <scope>NUCLEOTIDE SEQUENCE [LARGE SCALE GENOMIC DNA]</scope>
    <source>
        <strain evidence="6 7">C-113</strain>
    </source>
</reference>
<evidence type="ECO:0000313" key="7">
    <source>
        <dbReference type="Proteomes" id="UP000000393"/>
    </source>
</evidence>
<feature type="domain" description="Plastocyanin-like" evidence="5">
    <location>
        <begin position="184"/>
        <end position="282"/>
    </location>
</feature>
<dbReference type="InterPro" id="IPR002355">
    <property type="entry name" value="Cu_oxidase_Cu_BS"/>
</dbReference>
<keyword evidence="1" id="KW-0479">Metal-binding</keyword>
<evidence type="ECO:0000259" key="5">
    <source>
        <dbReference type="Pfam" id="PF07732"/>
    </source>
</evidence>
<dbReference type="InterPro" id="IPR008972">
    <property type="entry name" value="Cupredoxin"/>
</dbReference>
<dbReference type="EMBL" id="CP002086">
    <property type="protein sequence ID" value="ADJ27584.1"/>
    <property type="molecule type" value="Genomic_DNA"/>
</dbReference>